<evidence type="ECO:0000256" key="4">
    <source>
        <dbReference type="ARBA" id="ARBA00022982"/>
    </source>
</evidence>
<dbReference type="SUPFAM" id="SSF46626">
    <property type="entry name" value="Cytochrome c"/>
    <property type="match status" value="1"/>
</dbReference>
<dbReference type="InterPro" id="IPR002327">
    <property type="entry name" value="Cyt_c_1A/1B"/>
</dbReference>
<feature type="domain" description="Cytochrome c" evidence="7">
    <location>
        <begin position="44"/>
        <end position="144"/>
    </location>
</feature>
<keyword evidence="5 6" id="KW-0408">Iron</keyword>
<evidence type="ECO:0000259" key="7">
    <source>
        <dbReference type="PROSITE" id="PS51007"/>
    </source>
</evidence>
<keyword evidence="4" id="KW-0249">Electron transport</keyword>
<dbReference type="AlphaFoldDB" id="A0A2V3TX69"/>
<dbReference type="PANTHER" id="PTHR11961">
    <property type="entry name" value="CYTOCHROME C"/>
    <property type="match status" value="1"/>
</dbReference>
<dbReference type="Pfam" id="PF00034">
    <property type="entry name" value="Cytochrom_C"/>
    <property type="match status" value="1"/>
</dbReference>
<evidence type="ECO:0000256" key="1">
    <source>
        <dbReference type="ARBA" id="ARBA00022448"/>
    </source>
</evidence>
<evidence type="ECO:0000313" key="9">
    <source>
        <dbReference type="Proteomes" id="UP000248021"/>
    </source>
</evidence>
<dbReference type="InterPro" id="IPR036909">
    <property type="entry name" value="Cyt_c-like_dom_sf"/>
</dbReference>
<organism evidence="8 9">
    <name type="scientific">Chelatococcus asaccharovorans</name>
    <dbReference type="NCBI Taxonomy" id="28210"/>
    <lineage>
        <taxon>Bacteria</taxon>
        <taxon>Pseudomonadati</taxon>
        <taxon>Pseudomonadota</taxon>
        <taxon>Alphaproteobacteria</taxon>
        <taxon>Hyphomicrobiales</taxon>
        <taxon>Chelatococcaceae</taxon>
        <taxon>Chelatococcus</taxon>
    </lineage>
</organism>
<evidence type="ECO:0000256" key="2">
    <source>
        <dbReference type="ARBA" id="ARBA00022617"/>
    </source>
</evidence>
<proteinExistence type="predicted"/>
<evidence type="ECO:0000256" key="6">
    <source>
        <dbReference type="PROSITE-ProRule" id="PRU00433"/>
    </source>
</evidence>
<dbReference type="GO" id="GO:0046872">
    <property type="term" value="F:metal ion binding"/>
    <property type="evidence" value="ECO:0007669"/>
    <property type="project" value="UniProtKB-KW"/>
</dbReference>
<dbReference type="PROSITE" id="PS51007">
    <property type="entry name" value="CYTC"/>
    <property type="match status" value="1"/>
</dbReference>
<sequence length="151" mass="16328">MTCGAVTFHARRPAVRRLVLPALTIALTVGFGLVASFSVPAQAQDAAAGEVVFRKCRACHQVGEGARNLVGPQLNGVIGRPAATVEGYSYSQAMKESGITWDEANLKHWMQNPRDVLRGTKMVFAGLPKDEEVANLLAYLKSFDRDGKSVR</sequence>
<evidence type="ECO:0000313" key="8">
    <source>
        <dbReference type="EMBL" id="PXW53143.1"/>
    </source>
</evidence>
<keyword evidence="9" id="KW-1185">Reference proteome</keyword>
<dbReference type="Gene3D" id="1.10.760.10">
    <property type="entry name" value="Cytochrome c-like domain"/>
    <property type="match status" value="1"/>
</dbReference>
<protein>
    <submittedName>
        <fullName evidence="8">Cytochrome c</fullName>
    </submittedName>
</protein>
<name>A0A2V3TX69_9HYPH</name>
<dbReference type="InterPro" id="IPR009056">
    <property type="entry name" value="Cyt_c-like_dom"/>
</dbReference>
<keyword evidence="3 6" id="KW-0479">Metal-binding</keyword>
<dbReference type="PRINTS" id="PR00604">
    <property type="entry name" value="CYTCHRMECIAB"/>
</dbReference>
<keyword evidence="1" id="KW-0813">Transport</keyword>
<evidence type="ECO:0000256" key="3">
    <source>
        <dbReference type="ARBA" id="ARBA00022723"/>
    </source>
</evidence>
<dbReference type="Proteomes" id="UP000248021">
    <property type="component" value="Unassembled WGS sequence"/>
</dbReference>
<dbReference type="GO" id="GO:0009055">
    <property type="term" value="F:electron transfer activity"/>
    <property type="evidence" value="ECO:0007669"/>
    <property type="project" value="InterPro"/>
</dbReference>
<comment type="caution">
    <text evidence="8">The sequence shown here is derived from an EMBL/GenBank/DDBJ whole genome shotgun (WGS) entry which is preliminary data.</text>
</comment>
<reference evidence="8 9" key="1">
    <citation type="submission" date="2018-05" db="EMBL/GenBank/DDBJ databases">
        <title>Genomic Encyclopedia of Type Strains, Phase IV (KMG-IV): sequencing the most valuable type-strain genomes for metagenomic binning, comparative biology and taxonomic classification.</title>
        <authorList>
            <person name="Goeker M."/>
        </authorList>
    </citation>
    <scope>NUCLEOTIDE SEQUENCE [LARGE SCALE GENOMIC DNA]</scope>
    <source>
        <strain evidence="8 9">DSM 6462</strain>
    </source>
</reference>
<dbReference type="OrthoDB" id="9805828at2"/>
<dbReference type="EMBL" id="QJJK01000014">
    <property type="protein sequence ID" value="PXW53143.1"/>
    <property type="molecule type" value="Genomic_DNA"/>
</dbReference>
<gene>
    <name evidence="8" type="ORF">C7450_11419</name>
</gene>
<accession>A0A2V3TX69</accession>
<keyword evidence="2 6" id="KW-0349">Heme</keyword>
<evidence type="ECO:0000256" key="5">
    <source>
        <dbReference type="ARBA" id="ARBA00023004"/>
    </source>
</evidence>
<dbReference type="GO" id="GO:0020037">
    <property type="term" value="F:heme binding"/>
    <property type="evidence" value="ECO:0007669"/>
    <property type="project" value="InterPro"/>
</dbReference>